<sequence length="168" mass="18794">MRLTYVLLAAASILFARHVISTPYFANDVALTGVLSLGFIHFVGADQSVSDQSRFLRGGNIDEDDNEERNFLELVKLAMTNSFVNKMIKQESFSDLEKIDDLGELKRISTVIENKLNNLFKQADDANKSPDDLAKILKEMPDADDALTAKTLEMYTDYLKTVGVRVPT</sequence>
<dbReference type="Proteomes" id="UP000704712">
    <property type="component" value="Unassembled WGS sequence"/>
</dbReference>
<reference evidence="6" key="1">
    <citation type="submission" date="2020-03" db="EMBL/GenBank/DDBJ databases">
        <title>Hybrid Assembly of Korean Phytophthora infestans isolates.</title>
        <authorList>
            <person name="Prokchorchik M."/>
            <person name="Lee Y."/>
            <person name="Seo J."/>
            <person name="Cho J.-H."/>
            <person name="Park Y.-E."/>
            <person name="Jang D.-C."/>
            <person name="Im J.-S."/>
            <person name="Choi J.-G."/>
            <person name="Park H.-J."/>
            <person name="Lee G.-B."/>
            <person name="Lee Y.-G."/>
            <person name="Hong S.-Y."/>
            <person name="Cho K."/>
            <person name="Sohn K.H."/>
        </authorList>
    </citation>
    <scope>NUCLEOTIDE SEQUENCE</scope>
    <source>
        <strain evidence="6">KR_2_A2</strain>
    </source>
</reference>
<evidence type="ECO:0000256" key="5">
    <source>
        <dbReference type="RuleBase" id="RU367124"/>
    </source>
</evidence>
<evidence type="ECO:0000313" key="7">
    <source>
        <dbReference type="Proteomes" id="UP000704712"/>
    </source>
</evidence>
<keyword evidence="3 5" id="KW-0964">Secreted</keyword>
<dbReference type="OMA" id="ILCSHHD"/>
<name>A0A8S9TMN4_PHYIN</name>
<dbReference type="EMBL" id="JAACNO010002937">
    <property type="protein sequence ID" value="KAF4129720.1"/>
    <property type="molecule type" value="Genomic_DNA"/>
</dbReference>
<evidence type="ECO:0000256" key="2">
    <source>
        <dbReference type="ARBA" id="ARBA00010400"/>
    </source>
</evidence>
<dbReference type="Pfam" id="PF16810">
    <property type="entry name" value="RXLR"/>
    <property type="match status" value="1"/>
</dbReference>
<dbReference type="InterPro" id="IPR031825">
    <property type="entry name" value="RXLR"/>
</dbReference>
<comment type="similarity">
    <text evidence="2 5">Belongs to the RxLR effector family.</text>
</comment>
<comment type="subcellular location">
    <subcellularLocation>
        <location evidence="1 5">Secreted</location>
    </subcellularLocation>
</comment>
<comment type="function">
    <text evidence="5">Effector that suppresses plant defense responses during pathogen infection.</text>
</comment>
<comment type="caution">
    <text evidence="6">The sequence shown here is derived from an EMBL/GenBank/DDBJ whole genome shotgun (WGS) entry which is preliminary data.</text>
</comment>
<evidence type="ECO:0000256" key="4">
    <source>
        <dbReference type="ARBA" id="ARBA00022729"/>
    </source>
</evidence>
<dbReference type="AlphaFoldDB" id="A0A8S9TMN4"/>
<evidence type="ECO:0000313" key="6">
    <source>
        <dbReference type="EMBL" id="KAF4129720.1"/>
    </source>
</evidence>
<proteinExistence type="inferred from homology"/>
<comment type="domain">
    <text evidence="5">The RxLR-dEER motif acts to carry the protein into the host cell cytoplasm through binding to cell surface phosphatidylinositol-3-phosphate.</text>
</comment>
<evidence type="ECO:0000256" key="3">
    <source>
        <dbReference type="ARBA" id="ARBA00022525"/>
    </source>
</evidence>
<protein>
    <recommendedName>
        <fullName evidence="5">RxLR effector protein</fullName>
    </recommendedName>
</protein>
<organism evidence="6 7">
    <name type="scientific">Phytophthora infestans</name>
    <name type="common">Potato late blight agent</name>
    <name type="synonym">Botrytis infestans</name>
    <dbReference type="NCBI Taxonomy" id="4787"/>
    <lineage>
        <taxon>Eukaryota</taxon>
        <taxon>Sar</taxon>
        <taxon>Stramenopiles</taxon>
        <taxon>Oomycota</taxon>
        <taxon>Peronosporomycetes</taxon>
        <taxon>Peronosporales</taxon>
        <taxon>Peronosporaceae</taxon>
        <taxon>Phytophthora</taxon>
    </lineage>
</organism>
<evidence type="ECO:0000256" key="1">
    <source>
        <dbReference type="ARBA" id="ARBA00004613"/>
    </source>
</evidence>
<keyword evidence="4" id="KW-0732">Signal</keyword>
<gene>
    <name evidence="6" type="ORF">GN958_ATG21215</name>
</gene>
<accession>A0A8S9TMN4</accession>